<dbReference type="Proteomes" id="UP000001660">
    <property type="component" value="Chromosome"/>
</dbReference>
<evidence type="ECO:0000256" key="2">
    <source>
        <dbReference type="ARBA" id="ARBA00022692"/>
    </source>
</evidence>
<evidence type="ECO:0000256" key="5">
    <source>
        <dbReference type="SAM" id="SignalP"/>
    </source>
</evidence>
<dbReference type="GO" id="GO:0016020">
    <property type="term" value="C:membrane"/>
    <property type="evidence" value="ECO:0007669"/>
    <property type="project" value="UniProtKB-SubCell"/>
</dbReference>
<organism evidence="6 7">
    <name type="scientific">Nitrospira defluvii</name>
    <dbReference type="NCBI Taxonomy" id="330214"/>
    <lineage>
        <taxon>Bacteria</taxon>
        <taxon>Pseudomonadati</taxon>
        <taxon>Nitrospirota</taxon>
        <taxon>Nitrospiria</taxon>
        <taxon>Nitrospirales</taxon>
        <taxon>Nitrospiraceae</taxon>
        <taxon>Nitrospira</taxon>
    </lineage>
</organism>
<evidence type="ECO:0008006" key="8">
    <source>
        <dbReference type="Google" id="ProtNLM"/>
    </source>
</evidence>
<gene>
    <name evidence="6" type="ORF">NIDE0467</name>
</gene>
<dbReference type="InterPro" id="IPR006260">
    <property type="entry name" value="TonB/TolA_C"/>
</dbReference>
<sequence length="290" mass="31108">MRQWCTFAALCGMLAVMAGPGFVSGTTPQLTPRDVHIEVPADSLFGSLPVNRSLTVSIHVPEPTILRGDTLVAVFETPSSAPYVVPLEIDRSRHHYSATVDLGRLSGTMGTPPKATALQVLIGHRQGLHVEPLVRRTVVVTLAIPGYADHRSARADFANHMANGSGPLRHQSADLALLDGRVDEEELVGTAGLPQQEGYWKMLQGLIHKGMPDGAATRRGREIGRMPGIGFRLYANGEAQLIEVERSSGDVELDQAAVLAVVNAHPFPPFPPGTSDTHVDVHVEISGIPR</sequence>
<dbReference type="Gene3D" id="3.30.1150.10">
    <property type="match status" value="1"/>
</dbReference>
<evidence type="ECO:0000256" key="4">
    <source>
        <dbReference type="ARBA" id="ARBA00023136"/>
    </source>
</evidence>
<proteinExistence type="predicted"/>
<evidence type="ECO:0000256" key="3">
    <source>
        <dbReference type="ARBA" id="ARBA00022989"/>
    </source>
</evidence>
<dbReference type="eggNOG" id="COG0810">
    <property type="taxonomic scope" value="Bacteria"/>
</dbReference>
<dbReference type="AlphaFoldDB" id="D8PAI3"/>
<evidence type="ECO:0000256" key="1">
    <source>
        <dbReference type="ARBA" id="ARBA00004167"/>
    </source>
</evidence>
<keyword evidence="4" id="KW-0472">Membrane</keyword>
<keyword evidence="5" id="KW-0732">Signal</keyword>
<dbReference type="STRING" id="330214.NIDE0467"/>
<feature type="chain" id="PRO_5003119909" description="TonB C-terminal domain-containing protein" evidence="5">
    <location>
        <begin position="19"/>
        <end position="290"/>
    </location>
</feature>
<dbReference type="SUPFAM" id="SSF74653">
    <property type="entry name" value="TolA/TonB C-terminal domain"/>
    <property type="match status" value="1"/>
</dbReference>
<keyword evidence="3" id="KW-1133">Transmembrane helix</keyword>
<reference evidence="6 7" key="1">
    <citation type="journal article" date="2010" name="Proc. Natl. Acad. Sci. U.S.A.">
        <title>A Nitrospira metagenome illuminates the physiology and evolution of globally important nitrite-oxidizing bacteria.</title>
        <authorList>
            <person name="Lucker S."/>
            <person name="Wagner M."/>
            <person name="Maixner F."/>
            <person name="Pelletier E."/>
            <person name="Koch H."/>
            <person name="Vacherie B."/>
            <person name="Rattei T."/>
            <person name="Sinninghe Damste J."/>
            <person name="Spieck E."/>
            <person name="Le Paslier D."/>
            <person name="Daims H."/>
        </authorList>
    </citation>
    <scope>NUCLEOTIDE SEQUENCE [LARGE SCALE GENOMIC DNA]</scope>
</reference>
<accession>D8PAI3</accession>
<dbReference type="EMBL" id="FP929003">
    <property type="protein sequence ID" value="CBK40242.1"/>
    <property type="molecule type" value="Genomic_DNA"/>
</dbReference>
<dbReference type="NCBIfam" id="TIGR01352">
    <property type="entry name" value="tonB_Cterm"/>
    <property type="match status" value="1"/>
</dbReference>
<protein>
    <recommendedName>
        <fullName evidence="8">TonB C-terminal domain-containing protein</fullName>
    </recommendedName>
</protein>
<dbReference type="KEGG" id="nde:NIDE0467"/>
<feature type="signal peptide" evidence="5">
    <location>
        <begin position="1"/>
        <end position="18"/>
    </location>
</feature>
<evidence type="ECO:0000313" key="6">
    <source>
        <dbReference type="EMBL" id="CBK40242.1"/>
    </source>
</evidence>
<keyword evidence="7" id="KW-1185">Reference proteome</keyword>
<keyword evidence="2" id="KW-0812">Transmembrane</keyword>
<dbReference type="Pfam" id="PF13103">
    <property type="entry name" value="TonB_2"/>
    <property type="match status" value="1"/>
</dbReference>
<name>D8PAI3_9BACT</name>
<comment type="subcellular location">
    <subcellularLocation>
        <location evidence="1">Membrane</location>
        <topology evidence="1">Single-pass membrane protein</topology>
    </subcellularLocation>
</comment>
<dbReference type="HOGENOM" id="CLU_815563_0_0_0"/>
<evidence type="ECO:0000313" key="7">
    <source>
        <dbReference type="Proteomes" id="UP000001660"/>
    </source>
</evidence>